<comment type="catalytic activity">
    <reaction evidence="11">
        <text>fluoride(in) = fluoride(out)</text>
        <dbReference type="Rhea" id="RHEA:76159"/>
        <dbReference type="ChEBI" id="CHEBI:17051"/>
    </reaction>
    <physiologicalReaction direction="left-to-right" evidence="11">
        <dbReference type="Rhea" id="RHEA:76160"/>
    </physiologicalReaction>
</comment>
<dbReference type="Proteomes" id="UP000254802">
    <property type="component" value="Unassembled WGS sequence"/>
</dbReference>
<dbReference type="HAMAP" id="MF_00454">
    <property type="entry name" value="FluC"/>
    <property type="match status" value="1"/>
</dbReference>
<evidence type="ECO:0000256" key="7">
    <source>
        <dbReference type="ARBA" id="ARBA00023065"/>
    </source>
</evidence>
<dbReference type="InterPro" id="IPR003691">
    <property type="entry name" value="FluC"/>
</dbReference>
<organism evidence="14 15">
    <name type="scientific">Mannheimia haemolytica</name>
    <name type="common">Pasteurella haemolytica</name>
    <dbReference type="NCBI Taxonomy" id="75985"/>
    <lineage>
        <taxon>Bacteria</taxon>
        <taxon>Pseudomonadati</taxon>
        <taxon>Pseudomonadota</taxon>
        <taxon>Gammaproteobacteria</taxon>
        <taxon>Pasteurellales</taxon>
        <taxon>Pasteurellaceae</taxon>
        <taxon>Mannheimia</taxon>
    </lineage>
</organism>
<dbReference type="GeneID" id="67370337"/>
<evidence type="ECO:0000313" key="13">
    <source>
        <dbReference type="EMBL" id="STY59820.1"/>
    </source>
</evidence>
<evidence type="ECO:0000256" key="2">
    <source>
        <dbReference type="ARBA" id="ARBA00022475"/>
    </source>
</evidence>
<dbReference type="PANTHER" id="PTHR28259:SF1">
    <property type="entry name" value="FLUORIDE EXPORT PROTEIN 1-RELATED"/>
    <property type="match status" value="1"/>
</dbReference>
<dbReference type="RefSeq" id="WP_015586980.1">
    <property type="nucleotide sequence ID" value="NZ_CP011098.1"/>
</dbReference>
<keyword evidence="12" id="KW-0813">Transport</keyword>
<comment type="similarity">
    <text evidence="10 12">Belongs to the fluoride channel Fluc/FEX (TC 1.A.43) family.</text>
</comment>
<dbReference type="PANTHER" id="PTHR28259">
    <property type="entry name" value="FLUORIDE EXPORT PROTEIN 1-RELATED"/>
    <property type="match status" value="1"/>
</dbReference>
<reference evidence="15 16" key="1">
    <citation type="submission" date="2018-06" db="EMBL/GenBank/DDBJ databases">
        <authorList>
            <consortium name="Pathogen Informatics"/>
            <person name="Doyle S."/>
        </authorList>
    </citation>
    <scope>NUCLEOTIDE SEQUENCE [LARGE SCALE GENOMIC DNA]</scope>
    <source>
        <strain evidence="13 16">NCTC10638</strain>
        <strain evidence="14 15">NCTC9380</strain>
    </source>
</reference>
<comment type="subcellular location">
    <subcellularLocation>
        <location evidence="1 12">Cell membrane</location>
        <topology evidence="1 12">Multi-pass membrane protein</topology>
    </subcellularLocation>
</comment>
<feature type="transmembrane region" description="Helical" evidence="12">
    <location>
        <begin position="61"/>
        <end position="79"/>
    </location>
</feature>
<evidence type="ECO:0000256" key="11">
    <source>
        <dbReference type="ARBA" id="ARBA00035585"/>
    </source>
</evidence>
<evidence type="ECO:0000256" key="10">
    <source>
        <dbReference type="ARBA" id="ARBA00035120"/>
    </source>
</evidence>
<keyword evidence="9 12" id="KW-0407">Ion channel</keyword>
<evidence type="ECO:0000313" key="14">
    <source>
        <dbReference type="EMBL" id="STY66263.1"/>
    </source>
</evidence>
<feature type="transmembrane region" description="Helical" evidence="12">
    <location>
        <begin position="33"/>
        <end position="54"/>
    </location>
</feature>
<evidence type="ECO:0000256" key="3">
    <source>
        <dbReference type="ARBA" id="ARBA00022519"/>
    </source>
</evidence>
<dbReference type="EMBL" id="UGPL01000006">
    <property type="protein sequence ID" value="STY66263.1"/>
    <property type="molecule type" value="Genomic_DNA"/>
</dbReference>
<dbReference type="Pfam" id="PF02537">
    <property type="entry name" value="CRCB"/>
    <property type="match status" value="1"/>
</dbReference>
<accession>A0A1D2Q8H6</accession>
<dbReference type="EMBL" id="UGPN01000002">
    <property type="protein sequence ID" value="STY59820.1"/>
    <property type="molecule type" value="Genomic_DNA"/>
</dbReference>
<protein>
    <recommendedName>
        <fullName evidence="12">Fluoride-specific ion channel FluC</fullName>
    </recommendedName>
</protein>
<proteinExistence type="inferred from homology"/>
<evidence type="ECO:0000313" key="15">
    <source>
        <dbReference type="Proteomes" id="UP000254031"/>
    </source>
</evidence>
<evidence type="ECO:0000313" key="16">
    <source>
        <dbReference type="Proteomes" id="UP000254802"/>
    </source>
</evidence>
<keyword evidence="4 12" id="KW-0812">Transmembrane</keyword>
<evidence type="ECO:0000256" key="6">
    <source>
        <dbReference type="ARBA" id="ARBA00023053"/>
    </source>
</evidence>
<name>A0A1D2Q8H6_MANHA</name>
<feature type="transmembrane region" description="Helical" evidence="12">
    <location>
        <begin position="91"/>
        <end position="115"/>
    </location>
</feature>
<feature type="binding site" evidence="12">
    <location>
        <position position="69"/>
    </location>
    <ligand>
        <name>Na(+)</name>
        <dbReference type="ChEBI" id="CHEBI:29101"/>
        <note>structural</note>
    </ligand>
</feature>
<dbReference type="GO" id="GO:0046872">
    <property type="term" value="F:metal ion binding"/>
    <property type="evidence" value="ECO:0007669"/>
    <property type="project" value="UniProtKB-KW"/>
</dbReference>
<gene>
    <name evidence="12 14" type="primary">crcB</name>
    <name evidence="12" type="synonym">fluC</name>
    <name evidence="13" type="ORF">NCTC10638_01001</name>
    <name evidence="14" type="ORF">NCTC9380_01556</name>
</gene>
<keyword evidence="5 12" id="KW-1133">Transmembrane helix</keyword>
<dbReference type="GO" id="GO:0005886">
    <property type="term" value="C:plasma membrane"/>
    <property type="evidence" value="ECO:0007669"/>
    <property type="project" value="UniProtKB-SubCell"/>
</dbReference>
<evidence type="ECO:0000256" key="12">
    <source>
        <dbReference type="HAMAP-Rule" id="MF_00454"/>
    </source>
</evidence>
<sequence length="124" mass="13391">MSSILMISIGAVLGAMCRWQLAVWLNPILSQFAFGTLAANWLGCLLIGIAMGFNLGESQRLLFISGFLGSFTTFSSFSLELTEKLLAEKWGQFVTVLSLHLIGGLLLTLIGVMLARAVTSGRFC</sequence>
<dbReference type="GO" id="GO:0062054">
    <property type="term" value="F:fluoride channel activity"/>
    <property type="evidence" value="ECO:0007669"/>
    <property type="project" value="UniProtKB-UniRule"/>
</dbReference>
<evidence type="ECO:0000256" key="1">
    <source>
        <dbReference type="ARBA" id="ARBA00004651"/>
    </source>
</evidence>
<keyword evidence="8 12" id="KW-0472">Membrane</keyword>
<dbReference type="STRING" id="75985.WC39_13415"/>
<evidence type="ECO:0000256" key="5">
    <source>
        <dbReference type="ARBA" id="ARBA00022989"/>
    </source>
</evidence>
<keyword evidence="7 12" id="KW-0406">Ion transport</keyword>
<evidence type="ECO:0000256" key="8">
    <source>
        <dbReference type="ARBA" id="ARBA00023136"/>
    </source>
</evidence>
<keyword evidence="3" id="KW-0997">Cell inner membrane</keyword>
<evidence type="ECO:0000256" key="9">
    <source>
        <dbReference type="ARBA" id="ARBA00023303"/>
    </source>
</evidence>
<dbReference type="Proteomes" id="UP000254031">
    <property type="component" value="Unassembled WGS sequence"/>
</dbReference>
<dbReference type="KEGG" id="mhaq:WC39_13415"/>
<comment type="activity regulation">
    <text evidence="12">Na(+) is not transported, but it plays an essential structural role and its presence is essential for fluoride channel function.</text>
</comment>
<keyword evidence="12" id="KW-0479">Metal-binding</keyword>
<dbReference type="GO" id="GO:0140114">
    <property type="term" value="P:cellular detoxification of fluoride"/>
    <property type="evidence" value="ECO:0007669"/>
    <property type="project" value="UniProtKB-UniRule"/>
</dbReference>
<keyword evidence="2 12" id="KW-1003">Cell membrane</keyword>
<keyword evidence="6 12" id="KW-0915">Sodium</keyword>
<comment type="function">
    <text evidence="12">Fluoride-specific ion channel. Important for reducing fluoride concentration in the cell, thus reducing its toxicity.</text>
</comment>
<evidence type="ECO:0000256" key="4">
    <source>
        <dbReference type="ARBA" id="ARBA00022692"/>
    </source>
</evidence>
<dbReference type="KEGG" id="mhay:VK67_13420"/>
<feature type="binding site" evidence="12">
    <location>
        <position position="72"/>
    </location>
    <ligand>
        <name>Na(+)</name>
        <dbReference type="ChEBI" id="CHEBI:29101"/>
        <note>structural</note>
    </ligand>
</feature>
<dbReference type="AlphaFoldDB" id="A0A1D2Q8H6"/>